<dbReference type="EMBL" id="CP075371">
    <property type="protein sequence ID" value="QVT77982.1"/>
    <property type="molecule type" value="Genomic_DNA"/>
</dbReference>
<evidence type="ECO:0000313" key="7">
    <source>
        <dbReference type="EMBL" id="QVT77982.1"/>
    </source>
</evidence>
<organism evidence="7 8">
    <name type="scientific">Nocardioides aquaticus</name>
    <dbReference type="NCBI Taxonomy" id="160826"/>
    <lineage>
        <taxon>Bacteria</taxon>
        <taxon>Bacillati</taxon>
        <taxon>Actinomycetota</taxon>
        <taxon>Actinomycetes</taxon>
        <taxon>Propionibacteriales</taxon>
        <taxon>Nocardioidaceae</taxon>
        <taxon>Nocardioides</taxon>
    </lineage>
</organism>
<comment type="pathway">
    <text evidence="1 5">Carbohydrate metabolism; hexose metabolism.</text>
</comment>
<proteinExistence type="inferred from homology"/>
<feature type="region of interest" description="Disordered" evidence="6">
    <location>
        <begin position="317"/>
        <end position="336"/>
    </location>
</feature>
<evidence type="ECO:0000256" key="5">
    <source>
        <dbReference type="PIRNR" id="PIRNR005096"/>
    </source>
</evidence>
<dbReference type="Gene3D" id="2.70.98.10">
    <property type="match status" value="1"/>
</dbReference>
<dbReference type="Pfam" id="PF01263">
    <property type="entry name" value="Aldose_epim"/>
    <property type="match status" value="1"/>
</dbReference>
<keyword evidence="3 5" id="KW-0413">Isomerase</keyword>
<protein>
    <recommendedName>
        <fullName evidence="5">Aldose 1-epimerase</fullName>
        <ecNumber evidence="5">5.1.3.3</ecNumber>
    </recommendedName>
</protein>
<comment type="catalytic activity">
    <reaction evidence="5">
        <text>alpha-D-glucose = beta-D-glucose</text>
        <dbReference type="Rhea" id="RHEA:10264"/>
        <dbReference type="ChEBI" id="CHEBI:15903"/>
        <dbReference type="ChEBI" id="CHEBI:17925"/>
        <dbReference type="EC" id="5.1.3.3"/>
    </reaction>
</comment>
<dbReference type="PIRSF" id="PIRSF005096">
    <property type="entry name" value="GALM"/>
    <property type="match status" value="1"/>
</dbReference>
<dbReference type="Proteomes" id="UP000679307">
    <property type="component" value="Chromosome"/>
</dbReference>
<keyword evidence="4 5" id="KW-0119">Carbohydrate metabolism</keyword>
<dbReference type="EC" id="5.1.3.3" evidence="5"/>
<dbReference type="InterPro" id="IPR011013">
    <property type="entry name" value="Gal_mutarotase_sf_dom"/>
</dbReference>
<comment type="similarity">
    <text evidence="2 5">Belongs to the aldose epimerase family.</text>
</comment>
<evidence type="ECO:0000256" key="1">
    <source>
        <dbReference type="ARBA" id="ARBA00005028"/>
    </source>
</evidence>
<name>A0ABX8EC27_9ACTN</name>
<dbReference type="InterPro" id="IPR015443">
    <property type="entry name" value="Aldose_1-epimerase"/>
</dbReference>
<dbReference type="RefSeq" id="WP_214057633.1">
    <property type="nucleotide sequence ID" value="NZ_BAAAHS010000043.1"/>
</dbReference>
<dbReference type="PANTHER" id="PTHR10091">
    <property type="entry name" value="ALDOSE-1-EPIMERASE"/>
    <property type="match status" value="1"/>
</dbReference>
<dbReference type="InterPro" id="IPR014718">
    <property type="entry name" value="GH-type_carb-bd"/>
</dbReference>
<dbReference type="SUPFAM" id="SSF74650">
    <property type="entry name" value="Galactose mutarotase-like"/>
    <property type="match status" value="1"/>
</dbReference>
<dbReference type="GO" id="GO:0004034">
    <property type="term" value="F:aldose 1-epimerase activity"/>
    <property type="evidence" value="ECO:0007669"/>
    <property type="project" value="UniProtKB-EC"/>
</dbReference>
<sequence>MLDTFGSLPDGRPVHRIVLGGGSGVGDGAELHLLTLGSTVHRLVVTGGDGVRRDVVLGYPDVASYVAGGDYVGAVVGRYANRIARGRFVLDGEVHVVGAHDRGNSLHGGPDGFDQRLWDLVEVGPDEHRPTYAVLRLDSPDGDQGFPGTLQVEARWEVDGDTVRLTFTATTDRATVVNLSTHAYVNLDGGGSVDDHELRVPATAFLPVDTTGVPLGEHAPVDGTPFDLREPRRVGDVARDPHPQVAAGQGLDHDLVVDGEGERVVAEVVSARTRTRLRVLADRPGLQVYTGNFLDGSVVGRDGALLRQGDGLALEPQLHPDTPNHEGEPGWPSAVLRPGETYRTSIAWELSAL</sequence>
<evidence type="ECO:0000256" key="3">
    <source>
        <dbReference type="ARBA" id="ARBA00023235"/>
    </source>
</evidence>
<evidence type="ECO:0000256" key="6">
    <source>
        <dbReference type="SAM" id="MobiDB-lite"/>
    </source>
</evidence>
<evidence type="ECO:0000256" key="2">
    <source>
        <dbReference type="ARBA" id="ARBA00006206"/>
    </source>
</evidence>
<dbReference type="CDD" id="cd09019">
    <property type="entry name" value="galactose_mutarotase_like"/>
    <property type="match status" value="1"/>
</dbReference>
<dbReference type="PANTHER" id="PTHR10091:SF0">
    <property type="entry name" value="GALACTOSE MUTAROTASE"/>
    <property type="match status" value="1"/>
</dbReference>
<reference evidence="7 8" key="1">
    <citation type="submission" date="2021-05" db="EMBL/GenBank/DDBJ databases">
        <title>Complete genome of Nocardioides aquaticus KCTC 9944T isolated from meromictic and hypersaline Ekho Lake, Antarctica.</title>
        <authorList>
            <person name="Hwang K."/>
            <person name="Kim K.M."/>
            <person name="Choe H."/>
        </authorList>
    </citation>
    <scope>NUCLEOTIDE SEQUENCE [LARGE SCALE GENOMIC DNA]</scope>
    <source>
        <strain evidence="7 8">KCTC 9944</strain>
    </source>
</reference>
<dbReference type="InterPro" id="IPR047215">
    <property type="entry name" value="Galactose_mutarotase-like"/>
</dbReference>
<dbReference type="NCBIfam" id="NF008277">
    <property type="entry name" value="PRK11055.1"/>
    <property type="match status" value="1"/>
</dbReference>
<keyword evidence="8" id="KW-1185">Reference proteome</keyword>
<evidence type="ECO:0000313" key="8">
    <source>
        <dbReference type="Proteomes" id="UP000679307"/>
    </source>
</evidence>
<dbReference type="InterPro" id="IPR008183">
    <property type="entry name" value="Aldose_1/G6P_1-epimerase"/>
</dbReference>
<gene>
    <name evidence="7" type="primary">mro</name>
    <name evidence="7" type="ORF">ENKNEFLB_00351</name>
</gene>
<accession>A0ABX8EC27</accession>
<evidence type="ECO:0000256" key="4">
    <source>
        <dbReference type="ARBA" id="ARBA00023277"/>
    </source>
</evidence>